<dbReference type="InterPro" id="IPR038157">
    <property type="entry name" value="FeoA_core_dom"/>
</dbReference>
<dbReference type="SMART" id="SM00899">
    <property type="entry name" value="FeoA"/>
    <property type="match status" value="1"/>
</dbReference>
<proteinExistence type="predicted"/>
<dbReference type="PANTHER" id="PTHR42954">
    <property type="entry name" value="FE(2+) TRANSPORT PROTEIN A"/>
    <property type="match status" value="1"/>
</dbReference>
<dbReference type="InterPro" id="IPR008988">
    <property type="entry name" value="Transcriptional_repressor_C"/>
</dbReference>
<protein>
    <submittedName>
        <fullName evidence="3">Ferrous iron transport protein A</fullName>
    </submittedName>
</protein>
<dbReference type="AlphaFoldDB" id="A0A2H9U074"/>
<comment type="caution">
    <text evidence="3">The sequence shown here is derived from an EMBL/GenBank/DDBJ whole genome shotgun (WGS) entry which is preliminary data.</text>
</comment>
<evidence type="ECO:0000256" key="1">
    <source>
        <dbReference type="ARBA" id="ARBA00023004"/>
    </source>
</evidence>
<sequence>MVLTQLSAGQPARIKNMNQLPRALRRKLMVMGLLPQAEIIYLRAAPLGDPLQIQCQGICLSMQKSVAQQIEIELVEGAST</sequence>
<dbReference type="EMBL" id="PGGC01000215">
    <property type="protein sequence ID" value="PJG57456.1"/>
    <property type="molecule type" value="Genomic_DNA"/>
</dbReference>
<evidence type="ECO:0000313" key="3">
    <source>
        <dbReference type="EMBL" id="PJG57456.1"/>
    </source>
</evidence>
<dbReference type="SUPFAM" id="SSF50037">
    <property type="entry name" value="C-terminal domain of transcriptional repressors"/>
    <property type="match status" value="1"/>
</dbReference>
<feature type="domain" description="Ferrous iron transporter FeoA-like" evidence="2">
    <location>
        <begin position="1"/>
        <end position="74"/>
    </location>
</feature>
<dbReference type="PANTHER" id="PTHR42954:SF2">
    <property type="entry name" value="FE(2+) TRANSPORT PROTEIN A"/>
    <property type="match status" value="1"/>
</dbReference>
<evidence type="ECO:0000259" key="2">
    <source>
        <dbReference type="SMART" id="SM00899"/>
    </source>
</evidence>
<dbReference type="Pfam" id="PF04023">
    <property type="entry name" value="FeoA"/>
    <property type="match status" value="1"/>
</dbReference>
<evidence type="ECO:0000313" key="4">
    <source>
        <dbReference type="Proteomes" id="UP000235861"/>
    </source>
</evidence>
<dbReference type="InterPro" id="IPR052713">
    <property type="entry name" value="FeoA"/>
</dbReference>
<dbReference type="GO" id="GO:0046914">
    <property type="term" value="F:transition metal ion binding"/>
    <property type="evidence" value="ECO:0007669"/>
    <property type="project" value="InterPro"/>
</dbReference>
<dbReference type="InterPro" id="IPR007167">
    <property type="entry name" value="Fe-transptr_FeoA-like"/>
</dbReference>
<dbReference type="OrthoDB" id="9811076at2"/>
<reference evidence="3 4" key="1">
    <citation type="submission" date="2017-11" db="EMBL/GenBank/DDBJ databases">
        <title>Draft genome sequence of environmental isolate Aeromonas cavernicola sp. nov. MDC 2508.</title>
        <authorList>
            <person name="Colston S.M."/>
            <person name="Navarro A."/>
            <person name="Martinez-Murcia A.J."/>
            <person name="Graf J."/>
        </authorList>
    </citation>
    <scope>NUCLEOTIDE SEQUENCE [LARGE SCALE GENOMIC DNA]</scope>
    <source>
        <strain evidence="3 4">MDC 2508</strain>
    </source>
</reference>
<organism evidence="3 4">
    <name type="scientific">Aeromonas cavernicola</name>
    <dbReference type="NCBI Taxonomy" id="1006623"/>
    <lineage>
        <taxon>Bacteria</taxon>
        <taxon>Pseudomonadati</taxon>
        <taxon>Pseudomonadota</taxon>
        <taxon>Gammaproteobacteria</taxon>
        <taxon>Aeromonadales</taxon>
        <taxon>Aeromonadaceae</taxon>
        <taxon>Aeromonas</taxon>
    </lineage>
</organism>
<dbReference type="Gene3D" id="2.30.30.90">
    <property type="match status" value="1"/>
</dbReference>
<gene>
    <name evidence="3" type="ORF">CUC53_17940</name>
</gene>
<dbReference type="RefSeq" id="WP_100295370.1">
    <property type="nucleotide sequence ID" value="NZ_PGGC01000215.1"/>
</dbReference>
<accession>A0A2H9U074</accession>
<name>A0A2H9U074_9GAMM</name>
<keyword evidence="4" id="KW-1185">Reference proteome</keyword>
<keyword evidence="1" id="KW-0408">Iron</keyword>
<dbReference type="Proteomes" id="UP000235861">
    <property type="component" value="Unassembled WGS sequence"/>
</dbReference>